<evidence type="ECO:0000256" key="1">
    <source>
        <dbReference type="ARBA" id="ARBA00003456"/>
    </source>
</evidence>
<dbReference type="HAMAP" id="MF_00815">
    <property type="entry name" value="ATP_synth_gamma_bact"/>
    <property type="match status" value="1"/>
</dbReference>
<dbReference type="CDD" id="cd12151">
    <property type="entry name" value="F1-ATPase_gamma"/>
    <property type="match status" value="1"/>
</dbReference>
<keyword evidence="13" id="KW-1185">Reference proteome</keyword>
<evidence type="ECO:0000313" key="12">
    <source>
        <dbReference type="EMBL" id="SIR26569.1"/>
    </source>
</evidence>
<keyword evidence="4 10" id="KW-0813">Transport</keyword>
<evidence type="ECO:0000256" key="3">
    <source>
        <dbReference type="ARBA" id="ARBA00007681"/>
    </source>
</evidence>
<keyword evidence="5 10" id="KW-0375">Hydrogen ion transport</keyword>
<dbReference type="GO" id="GO:0005886">
    <property type="term" value="C:plasma membrane"/>
    <property type="evidence" value="ECO:0007669"/>
    <property type="project" value="UniProtKB-SubCell"/>
</dbReference>
<comment type="subunit">
    <text evidence="10">F-type ATPases have 2 components, CF(1) - the catalytic core - and CF(0) - the membrane proton channel. CF(1) has five subunits: alpha(3), beta(3), gamma(1), delta(1), epsilon(1). CF(0) has three main subunits: a, b and c.</text>
</comment>
<keyword evidence="10" id="KW-1003">Cell membrane</keyword>
<keyword evidence="9 10" id="KW-0066">ATP synthesis</keyword>
<dbReference type="PIRSF" id="PIRSF039089">
    <property type="entry name" value="ATP_synthase_gamma"/>
    <property type="match status" value="1"/>
</dbReference>
<evidence type="ECO:0000256" key="8">
    <source>
        <dbReference type="ARBA" id="ARBA00023196"/>
    </source>
</evidence>
<dbReference type="NCBIfam" id="NF004146">
    <property type="entry name" value="PRK05621.1-4"/>
    <property type="match status" value="1"/>
</dbReference>
<name>A0A8G2CMM6_ACIRU</name>
<dbReference type="GO" id="GO:0042777">
    <property type="term" value="P:proton motive force-driven plasma membrane ATP synthesis"/>
    <property type="evidence" value="ECO:0007669"/>
    <property type="project" value="UniProtKB-UniRule"/>
</dbReference>
<dbReference type="Pfam" id="PF00231">
    <property type="entry name" value="ATP-synt"/>
    <property type="match status" value="1"/>
</dbReference>
<dbReference type="PANTHER" id="PTHR11693">
    <property type="entry name" value="ATP SYNTHASE GAMMA CHAIN"/>
    <property type="match status" value="1"/>
</dbReference>
<dbReference type="NCBIfam" id="TIGR01146">
    <property type="entry name" value="ATPsyn_F1gamma"/>
    <property type="match status" value="1"/>
</dbReference>
<dbReference type="InterPro" id="IPR000131">
    <property type="entry name" value="ATP_synth_F1_gsu"/>
</dbReference>
<evidence type="ECO:0000256" key="7">
    <source>
        <dbReference type="ARBA" id="ARBA00023136"/>
    </source>
</evidence>
<gene>
    <name evidence="10" type="primary">atpG</name>
    <name evidence="12" type="ORF">SAMN05421828_12221</name>
</gene>
<comment type="function">
    <text evidence="1 10">Produces ATP from ADP in the presence of a proton gradient across the membrane. The gamma chain is believed to be important in regulating ATPase activity and the flow of protons through the CF(0) complex.</text>
</comment>
<evidence type="ECO:0000313" key="13">
    <source>
        <dbReference type="Proteomes" id="UP000186308"/>
    </source>
</evidence>
<evidence type="ECO:0000256" key="11">
    <source>
        <dbReference type="SAM" id="MobiDB-lite"/>
    </source>
</evidence>
<dbReference type="AlphaFoldDB" id="A0A8G2CMM6"/>
<dbReference type="EMBL" id="FTNE01000022">
    <property type="protein sequence ID" value="SIR26569.1"/>
    <property type="molecule type" value="Genomic_DNA"/>
</dbReference>
<dbReference type="GO" id="GO:0046933">
    <property type="term" value="F:proton-transporting ATP synthase activity, rotational mechanism"/>
    <property type="evidence" value="ECO:0007669"/>
    <property type="project" value="UniProtKB-UniRule"/>
</dbReference>
<organism evidence="12 13">
    <name type="scientific">Acidiphilium rubrum</name>
    <dbReference type="NCBI Taxonomy" id="526"/>
    <lineage>
        <taxon>Bacteria</taxon>
        <taxon>Pseudomonadati</taxon>
        <taxon>Pseudomonadota</taxon>
        <taxon>Alphaproteobacteria</taxon>
        <taxon>Acetobacterales</taxon>
        <taxon>Acidocellaceae</taxon>
        <taxon>Acidiphilium</taxon>
    </lineage>
</organism>
<reference evidence="12 13" key="1">
    <citation type="submission" date="2017-01" db="EMBL/GenBank/DDBJ databases">
        <authorList>
            <person name="Varghese N."/>
            <person name="Submissions S."/>
        </authorList>
    </citation>
    <scope>NUCLEOTIDE SEQUENCE [LARGE SCALE GENOMIC DNA]</scope>
    <source>
        <strain evidence="12 13">ATCC 35905</strain>
    </source>
</reference>
<dbReference type="FunFam" id="1.10.287.80:FF:000001">
    <property type="entry name" value="ATP synthase gamma chain"/>
    <property type="match status" value="1"/>
</dbReference>
<dbReference type="PANTHER" id="PTHR11693:SF22">
    <property type="entry name" value="ATP SYNTHASE SUBUNIT GAMMA, MITOCHONDRIAL"/>
    <property type="match status" value="1"/>
</dbReference>
<dbReference type="GO" id="GO:0005524">
    <property type="term" value="F:ATP binding"/>
    <property type="evidence" value="ECO:0007669"/>
    <property type="project" value="UniProtKB-UniRule"/>
</dbReference>
<accession>A0A8G2CMM6</accession>
<proteinExistence type="inferred from homology"/>
<keyword evidence="8 10" id="KW-0139">CF(1)</keyword>
<dbReference type="PRINTS" id="PR00126">
    <property type="entry name" value="ATPASEGAMMA"/>
</dbReference>
<keyword evidence="7 10" id="KW-0472">Membrane</keyword>
<comment type="similarity">
    <text evidence="3 10">Belongs to the ATPase gamma chain family.</text>
</comment>
<sequence>MPSLKSLRNRISSVKSTQKITKAMKMVAAAKLRRAQSQAEAAQPYATRMASMMAALAQGAASNPNAPKLLVGTGADKRHLIVAVTADRGLAGPFNSSLSRAAKARVRALQAEGKTVQLFAVGRKGRDSFRRDMADIMMGDVNFVGRKTVEFKDAEAIADRIIAAFNDGQFDVCTLMFNKFVSVMVQTVAETPLIPAAGGPANDNEKPEQSGTADYEIEPDDGSLLDRLLPRNLAIQIYRALLESSAGFYASQMTAMDGASRNAGDMINRLTMNYNRTRQANITRELIEIISGAEAL</sequence>
<dbReference type="Gene3D" id="3.40.1380.10">
    <property type="match status" value="1"/>
</dbReference>
<dbReference type="PROSITE" id="PS00153">
    <property type="entry name" value="ATPASE_GAMMA"/>
    <property type="match status" value="1"/>
</dbReference>
<feature type="region of interest" description="Disordered" evidence="11">
    <location>
        <begin position="194"/>
        <end position="217"/>
    </location>
</feature>
<evidence type="ECO:0000256" key="9">
    <source>
        <dbReference type="ARBA" id="ARBA00023310"/>
    </source>
</evidence>
<comment type="subcellular location">
    <subcellularLocation>
        <location evidence="10">Cell membrane</location>
        <topology evidence="10">Peripheral membrane protein</topology>
    </subcellularLocation>
    <subcellularLocation>
        <location evidence="2">Membrane</location>
        <topology evidence="2">Peripheral membrane protein</topology>
    </subcellularLocation>
</comment>
<dbReference type="InterPro" id="IPR023632">
    <property type="entry name" value="ATP_synth_F1_gsu_CS"/>
</dbReference>
<dbReference type="Gene3D" id="1.10.287.80">
    <property type="entry name" value="ATP synthase, gamma subunit, helix hairpin domain"/>
    <property type="match status" value="1"/>
</dbReference>
<dbReference type="RefSeq" id="WP_076454654.1">
    <property type="nucleotide sequence ID" value="NZ_FTNE01000022.1"/>
</dbReference>
<evidence type="ECO:0000256" key="6">
    <source>
        <dbReference type="ARBA" id="ARBA00023065"/>
    </source>
</evidence>
<comment type="caution">
    <text evidence="12">The sequence shown here is derived from an EMBL/GenBank/DDBJ whole genome shotgun (WGS) entry which is preliminary data.</text>
</comment>
<dbReference type="Proteomes" id="UP000186308">
    <property type="component" value="Unassembled WGS sequence"/>
</dbReference>
<protein>
    <recommendedName>
        <fullName evidence="10">ATP synthase gamma chain</fullName>
    </recommendedName>
    <alternativeName>
        <fullName evidence="10">ATP synthase F1 sector gamma subunit</fullName>
    </alternativeName>
    <alternativeName>
        <fullName evidence="10">F-ATPase gamma subunit</fullName>
    </alternativeName>
</protein>
<evidence type="ECO:0000256" key="5">
    <source>
        <dbReference type="ARBA" id="ARBA00022781"/>
    </source>
</evidence>
<evidence type="ECO:0000256" key="4">
    <source>
        <dbReference type="ARBA" id="ARBA00022448"/>
    </source>
</evidence>
<dbReference type="OrthoDB" id="9812769at2"/>
<keyword evidence="6 10" id="KW-0406">Ion transport</keyword>
<dbReference type="SUPFAM" id="SSF52943">
    <property type="entry name" value="ATP synthase (F1-ATPase), gamma subunit"/>
    <property type="match status" value="1"/>
</dbReference>
<evidence type="ECO:0000256" key="10">
    <source>
        <dbReference type="HAMAP-Rule" id="MF_00815"/>
    </source>
</evidence>
<dbReference type="InterPro" id="IPR035968">
    <property type="entry name" value="ATP_synth_F1_ATPase_gsu"/>
</dbReference>
<dbReference type="GO" id="GO:0045259">
    <property type="term" value="C:proton-transporting ATP synthase complex"/>
    <property type="evidence" value="ECO:0007669"/>
    <property type="project" value="UniProtKB-KW"/>
</dbReference>
<evidence type="ECO:0000256" key="2">
    <source>
        <dbReference type="ARBA" id="ARBA00004170"/>
    </source>
</evidence>